<dbReference type="AlphaFoldDB" id="A0A4S8Q082"/>
<evidence type="ECO:0000256" key="1">
    <source>
        <dbReference type="SAM" id="MobiDB-lite"/>
    </source>
</evidence>
<name>A0A4S8Q082_9ACTN</name>
<sequence>MSKFIDFLLPESPHGSTIERTNMSTPSPRQPLRRRSLFKVAGLGAAGAAGLPVISACSDIESNSGSTQATEGFDFLPTYKEFPLPVEPNLVGEPPNHPSGFTSYPEPVQAVAEVPSGSGTYELTVPIWGDTPDGDDPYYGTVTETWGGTTINLRHADGNTFADTSVQWLKANEYGDAIAIFGWMLGSHSNFTETVVNNFYNLTEILKGDIAERWPLLARLPSSSWGQSVWSTDIEDPDTAGIYGIPMGFTGGPGNAVMYRTDLLAGANLTVPTTIEELLEVCRAWSDDANGKWAFAQLDWFVGQWFGLGGTDGWNWDADQKKMVNNVERPEFTEMLEFRRTLWDEKLIHPDAPTGTLDAAAMQKAGTVLFTQDNMARWNDYALQVKRGEAEGEINPLPPLGAKGREPLVYMNISIDGWTFLNKDLSKEQVEEILDVANWCASPYGTTEYELLQYGVEGEHFTLGEDGSPVYTELGSKLVQAPMNYKNVVGQVQTFLTGDPDVVQKRFDFHASVQEFGAENPFAGMRIEAPADAKAAGQTLWDQQNDIAYGRAELSSIPDILETYMNNGGEAAREYYTEAYKSVHGE</sequence>
<proteinExistence type="predicted"/>
<comment type="caution">
    <text evidence="2">The sequence shown here is derived from an EMBL/GenBank/DDBJ whole genome shotgun (WGS) entry which is preliminary data.</text>
</comment>
<dbReference type="Proteomes" id="UP000308760">
    <property type="component" value="Unassembled WGS sequence"/>
</dbReference>
<dbReference type="EMBL" id="STGY01000072">
    <property type="protein sequence ID" value="THV36421.1"/>
    <property type="molecule type" value="Genomic_DNA"/>
</dbReference>
<dbReference type="Gene3D" id="3.40.190.10">
    <property type="entry name" value="Periplasmic binding protein-like II"/>
    <property type="match status" value="2"/>
</dbReference>
<keyword evidence="3" id="KW-1185">Reference proteome</keyword>
<feature type="compositionally biased region" description="Polar residues" evidence="1">
    <location>
        <begin position="14"/>
        <end position="25"/>
    </location>
</feature>
<gene>
    <name evidence="2" type="ORF">FAB82_21770</name>
</gene>
<reference evidence="2 3" key="2">
    <citation type="submission" date="2019-05" db="EMBL/GenBank/DDBJ databases">
        <title>Glycomyces buryatensis sp. nov.</title>
        <authorList>
            <person name="Nikitina E."/>
        </authorList>
    </citation>
    <scope>NUCLEOTIDE SEQUENCE [LARGE SCALE GENOMIC DNA]</scope>
    <source>
        <strain evidence="2 3">18</strain>
    </source>
</reference>
<feature type="region of interest" description="Disordered" evidence="1">
    <location>
        <begin position="9"/>
        <end position="31"/>
    </location>
</feature>
<organism evidence="2 3">
    <name type="scientific">Glycomyces buryatensis</name>
    <dbReference type="NCBI Taxonomy" id="2570927"/>
    <lineage>
        <taxon>Bacteria</taxon>
        <taxon>Bacillati</taxon>
        <taxon>Actinomycetota</taxon>
        <taxon>Actinomycetes</taxon>
        <taxon>Glycomycetales</taxon>
        <taxon>Glycomycetaceae</taxon>
        <taxon>Glycomyces</taxon>
    </lineage>
</organism>
<evidence type="ECO:0000313" key="2">
    <source>
        <dbReference type="EMBL" id="THV36421.1"/>
    </source>
</evidence>
<reference evidence="3" key="1">
    <citation type="submission" date="2019-04" db="EMBL/GenBank/DDBJ databases">
        <title>Nocardioides xinjiangensis sp. nov.</title>
        <authorList>
            <person name="Liu S."/>
        </authorList>
    </citation>
    <scope>NUCLEOTIDE SEQUENCE [LARGE SCALE GENOMIC DNA]</scope>
    <source>
        <strain evidence="3">18</strain>
    </source>
</reference>
<dbReference type="OrthoDB" id="5166384at2"/>
<evidence type="ECO:0000313" key="3">
    <source>
        <dbReference type="Proteomes" id="UP000308760"/>
    </source>
</evidence>
<accession>A0A4S8Q082</accession>
<protein>
    <submittedName>
        <fullName evidence="2">Extracellular solute-binding protein</fullName>
    </submittedName>
</protein>
<dbReference type="SUPFAM" id="SSF53850">
    <property type="entry name" value="Periplasmic binding protein-like II"/>
    <property type="match status" value="1"/>
</dbReference>